<evidence type="ECO:0000313" key="12">
    <source>
        <dbReference type="Proteomes" id="UP000317716"/>
    </source>
</evidence>
<proteinExistence type="predicted"/>
<evidence type="ECO:0000313" key="11">
    <source>
        <dbReference type="EMBL" id="TMQ55720.1"/>
    </source>
</evidence>
<dbReference type="InterPro" id="IPR050297">
    <property type="entry name" value="LipidA_mod_glycosyltrf_83"/>
</dbReference>
<keyword evidence="5 9" id="KW-0812">Transmembrane</keyword>
<dbReference type="Proteomes" id="UP000317716">
    <property type="component" value="Unassembled WGS sequence"/>
</dbReference>
<evidence type="ECO:0000259" key="10">
    <source>
        <dbReference type="Pfam" id="PF13231"/>
    </source>
</evidence>
<name>A0A538SWE8_UNCEI</name>
<evidence type="ECO:0000256" key="4">
    <source>
        <dbReference type="ARBA" id="ARBA00022679"/>
    </source>
</evidence>
<dbReference type="GO" id="GO:0005886">
    <property type="term" value="C:plasma membrane"/>
    <property type="evidence" value="ECO:0007669"/>
    <property type="project" value="UniProtKB-SubCell"/>
</dbReference>
<evidence type="ECO:0000256" key="2">
    <source>
        <dbReference type="ARBA" id="ARBA00022475"/>
    </source>
</evidence>
<keyword evidence="7 9" id="KW-0472">Membrane</keyword>
<keyword evidence="6 9" id="KW-1133">Transmembrane helix</keyword>
<dbReference type="AlphaFoldDB" id="A0A538SWE8"/>
<protein>
    <recommendedName>
        <fullName evidence="10">Glycosyltransferase RgtA/B/C/D-like domain-containing protein</fullName>
    </recommendedName>
</protein>
<comment type="subcellular location">
    <subcellularLocation>
        <location evidence="1">Cell membrane</location>
        <topology evidence="1">Multi-pass membrane protein</topology>
    </subcellularLocation>
</comment>
<feature type="transmembrane region" description="Helical" evidence="9">
    <location>
        <begin position="93"/>
        <end position="115"/>
    </location>
</feature>
<feature type="region of interest" description="Disordered" evidence="8">
    <location>
        <begin position="163"/>
        <end position="213"/>
    </location>
</feature>
<dbReference type="PANTHER" id="PTHR33908:SF11">
    <property type="entry name" value="MEMBRANE PROTEIN"/>
    <property type="match status" value="1"/>
</dbReference>
<dbReference type="PANTHER" id="PTHR33908">
    <property type="entry name" value="MANNOSYLTRANSFERASE YKCB-RELATED"/>
    <property type="match status" value="1"/>
</dbReference>
<dbReference type="GO" id="GO:0009103">
    <property type="term" value="P:lipopolysaccharide biosynthetic process"/>
    <property type="evidence" value="ECO:0007669"/>
    <property type="project" value="UniProtKB-ARBA"/>
</dbReference>
<organism evidence="11 12">
    <name type="scientific">Eiseniibacteriota bacterium</name>
    <dbReference type="NCBI Taxonomy" id="2212470"/>
    <lineage>
        <taxon>Bacteria</taxon>
        <taxon>Candidatus Eiseniibacteriota</taxon>
    </lineage>
</organism>
<keyword evidence="2" id="KW-1003">Cell membrane</keyword>
<dbReference type="Pfam" id="PF13231">
    <property type="entry name" value="PMT_2"/>
    <property type="match status" value="1"/>
</dbReference>
<comment type="caution">
    <text evidence="11">The sequence shown here is derived from an EMBL/GenBank/DDBJ whole genome shotgun (WGS) entry which is preliminary data.</text>
</comment>
<accession>A0A538SWE8</accession>
<evidence type="ECO:0000256" key="9">
    <source>
        <dbReference type="SAM" id="Phobius"/>
    </source>
</evidence>
<feature type="domain" description="Glycosyltransferase RgtA/B/C/D-like" evidence="10">
    <location>
        <begin position="2"/>
        <end position="116"/>
    </location>
</feature>
<keyword evidence="3" id="KW-0328">Glycosyltransferase</keyword>
<evidence type="ECO:0000256" key="6">
    <source>
        <dbReference type="ARBA" id="ARBA00022989"/>
    </source>
</evidence>
<feature type="transmembrane region" description="Helical" evidence="9">
    <location>
        <begin position="68"/>
        <end position="86"/>
    </location>
</feature>
<dbReference type="GO" id="GO:0016763">
    <property type="term" value="F:pentosyltransferase activity"/>
    <property type="evidence" value="ECO:0007669"/>
    <property type="project" value="TreeGrafter"/>
</dbReference>
<evidence type="ECO:0000256" key="3">
    <source>
        <dbReference type="ARBA" id="ARBA00022676"/>
    </source>
</evidence>
<evidence type="ECO:0000256" key="7">
    <source>
        <dbReference type="ARBA" id="ARBA00023136"/>
    </source>
</evidence>
<evidence type="ECO:0000256" key="5">
    <source>
        <dbReference type="ARBA" id="ARBA00022692"/>
    </source>
</evidence>
<keyword evidence="4" id="KW-0808">Transferase</keyword>
<feature type="compositionally biased region" description="Low complexity" evidence="8">
    <location>
        <begin position="170"/>
        <end position="182"/>
    </location>
</feature>
<evidence type="ECO:0000256" key="8">
    <source>
        <dbReference type="SAM" id="MobiDB-lite"/>
    </source>
</evidence>
<evidence type="ECO:0000256" key="1">
    <source>
        <dbReference type="ARBA" id="ARBA00004651"/>
    </source>
</evidence>
<sequence length="213" mass="22687">MIVRLWCGVAGDSEWALRLPSAVPGVLLVPAMAWLAALWLGRGAALPAAWLAAGSPYLVWYSQEARCYSLLMLCVVLSCVALLSLARRPGARAALVYGAAAAAGLLSSFSFVMIAPLHLRWWRCPGLPASSACGTGIGSGPAAAHSPRPRRCAAIRRFMPARSRSRCTRSRSGTRSGRRCASCAQQLPRAPSRITPRGSQRLRWSSERSAGSA</sequence>
<reference evidence="11 12" key="1">
    <citation type="journal article" date="2019" name="Nat. Microbiol.">
        <title>Mediterranean grassland soil C-N compound turnover is dependent on rainfall and depth, and is mediated by genomically divergent microorganisms.</title>
        <authorList>
            <person name="Diamond S."/>
            <person name="Andeer P.F."/>
            <person name="Li Z."/>
            <person name="Crits-Christoph A."/>
            <person name="Burstein D."/>
            <person name="Anantharaman K."/>
            <person name="Lane K.R."/>
            <person name="Thomas B.C."/>
            <person name="Pan C."/>
            <person name="Northen T.R."/>
            <person name="Banfield J.F."/>
        </authorList>
    </citation>
    <scope>NUCLEOTIDE SEQUENCE [LARGE SCALE GENOMIC DNA]</scope>
    <source>
        <strain evidence="11">WS_2</strain>
    </source>
</reference>
<dbReference type="InterPro" id="IPR038731">
    <property type="entry name" value="RgtA/B/C-like"/>
</dbReference>
<dbReference type="EMBL" id="VBOS01000201">
    <property type="protein sequence ID" value="TMQ55720.1"/>
    <property type="molecule type" value="Genomic_DNA"/>
</dbReference>
<gene>
    <name evidence="11" type="ORF">E6K72_06010</name>
</gene>
<feature type="transmembrane region" description="Helical" evidence="9">
    <location>
        <begin position="15"/>
        <end position="37"/>
    </location>
</feature>